<keyword evidence="2 9" id="KW-0596">Phosphopantetheine</keyword>
<keyword evidence="7 9" id="KW-0275">Fatty acid biosynthesis</keyword>
<dbReference type="NCBIfam" id="NF002148">
    <property type="entry name" value="PRK00982.1-2"/>
    <property type="match status" value="1"/>
</dbReference>
<evidence type="ECO:0000256" key="2">
    <source>
        <dbReference type="ARBA" id="ARBA00022450"/>
    </source>
</evidence>
<evidence type="ECO:0000313" key="13">
    <source>
        <dbReference type="EMBL" id="BAO44357.1"/>
    </source>
</evidence>
<dbReference type="NCBIfam" id="TIGR00517">
    <property type="entry name" value="acyl_carrier"/>
    <property type="match status" value="1"/>
</dbReference>
<keyword evidence="4 9" id="KW-0597">Phosphoprotein</keyword>
<dbReference type="FunFam" id="1.10.1200.10:FF:000001">
    <property type="entry name" value="Acyl carrier protein"/>
    <property type="match status" value="1"/>
</dbReference>
<comment type="similarity">
    <text evidence="9">Belongs to the acyl carrier protein (ACP) family.</text>
</comment>
<keyword evidence="6 9" id="KW-0443">Lipid metabolism</keyword>
<dbReference type="UniPathway" id="UPA00094"/>
<evidence type="ECO:0000256" key="1">
    <source>
        <dbReference type="ARBA" id="ARBA00003180"/>
    </source>
</evidence>
<dbReference type="NCBIfam" id="NF002151">
    <property type="entry name" value="PRK00982.1-5"/>
    <property type="match status" value="1"/>
</dbReference>
<dbReference type="EMBL" id="AP012273">
    <property type="protein sequence ID" value="BAO44357.1"/>
    <property type="molecule type" value="Genomic_DNA"/>
</dbReference>
<keyword evidence="3 9" id="KW-0444">Lipid biosynthesis</keyword>
<dbReference type="KEGG" id="tbn:TBH_C1434"/>
<dbReference type="NCBIfam" id="NF002149">
    <property type="entry name" value="PRK00982.1-3"/>
    <property type="match status" value="1"/>
</dbReference>
<comment type="PTM">
    <text evidence="9">4'-phosphopantetheine is transferred from CoA to a specific serine of apo-ACP by AcpS. This modification is essential for activity because fatty acids are bound in thioester linkage to the sulfhydryl of the prosthetic group.</text>
</comment>
<dbReference type="AlphaFoldDB" id="A0A7U6GIR0"/>
<dbReference type="OrthoDB" id="9804551at2"/>
<dbReference type="GO" id="GO:0000036">
    <property type="term" value="F:acyl carrier activity"/>
    <property type="evidence" value="ECO:0007669"/>
    <property type="project" value="UniProtKB-UniRule"/>
</dbReference>
<evidence type="ECO:0000256" key="9">
    <source>
        <dbReference type="HAMAP-Rule" id="MF_01217"/>
    </source>
</evidence>
<comment type="function">
    <text evidence="1 9 11">Carrier of the growing fatty acid chain in fatty acid biosynthesis.</text>
</comment>
<evidence type="ECO:0000256" key="7">
    <source>
        <dbReference type="ARBA" id="ARBA00023160"/>
    </source>
</evidence>
<keyword evidence="9" id="KW-0963">Cytoplasm</keyword>
<dbReference type="GO" id="GO:0036104">
    <property type="term" value="P:Kdo2-lipid A biosynthetic process"/>
    <property type="evidence" value="ECO:0007669"/>
    <property type="project" value="UniProtKB-UniPathway"/>
</dbReference>
<feature type="modified residue" description="O-(pantetheine 4'-phosphoryl)serine" evidence="9">
    <location>
        <position position="37"/>
    </location>
</feature>
<dbReference type="GO" id="GO:0005829">
    <property type="term" value="C:cytosol"/>
    <property type="evidence" value="ECO:0007669"/>
    <property type="project" value="TreeGrafter"/>
</dbReference>
<protein>
    <recommendedName>
        <fullName evidence="9 10">Acyl carrier protein</fullName>
        <shortName evidence="9">ACP</shortName>
    </recommendedName>
</protein>
<comment type="PTM">
    <text evidence="11">4'-phosphopantetheine is transferred from CoA to a specific serine of apo-ACP by acpS.</text>
</comment>
<dbReference type="PROSITE" id="PS50075">
    <property type="entry name" value="CARRIER"/>
    <property type="match status" value="1"/>
</dbReference>
<dbReference type="Proteomes" id="UP000031631">
    <property type="component" value="Chromosome"/>
</dbReference>
<keyword evidence="5 9" id="KW-0276">Fatty acid metabolism</keyword>
<organism evidence="13 14">
    <name type="scientific">Thiolapillus brandeum</name>
    <dbReference type="NCBI Taxonomy" id="1076588"/>
    <lineage>
        <taxon>Bacteria</taxon>
        <taxon>Pseudomonadati</taxon>
        <taxon>Pseudomonadota</taxon>
        <taxon>Gammaproteobacteria</taxon>
        <taxon>Chromatiales</taxon>
        <taxon>Sedimenticolaceae</taxon>
        <taxon>Thiolapillus</taxon>
    </lineage>
</organism>
<evidence type="ECO:0000256" key="3">
    <source>
        <dbReference type="ARBA" id="ARBA00022516"/>
    </source>
</evidence>
<gene>
    <name evidence="9" type="primary">acpP</name>
    <name evidence="13" type="ORF">TBH_C1434</name>
</gene>
<accession>A0A7U6GIR0</accession>
<evidence type="ECO:0000256" key="11">
    <source>
        <dbReference type="RuleBase" id="RU003545"/>
    </source>
</evidence>
<dbReference type="GO" id="GO:0031177">
    <property type="term" value="F:phosphopantetheine binding"/>
    <property type="evidence" value="ECO:0007669"/>
    <property type="project" value="InterPro"/>
</dbReference>
<dbReference type="RefSeq" id="WP_041067078.1">
    <property type="nucleotide sequence ID" value="NZ_AP012273.1"/>
</dbReference>
<evidence type="ECO:0000259" key="12">
    <source>
        <dbReference type="PROSITE" id="PS50075"/>
    </source>
</evidence>
<dbReference type="SUPFAM" id="SSF47336">
    <property type="entry name" value="ACP-like"/>
    <property type="match status" value="1"/>
</dbReference>
<dbReference type="InterPro" id="IPR006162">
    <property type="entry name" value="Ppantetheine_attach_site"/>
</dbReference>
<comment type="pathway">
    <text evidence="9 11">Lipid metabolism; fatty acid biosynthesis.</text>
</comment>
<evidence type="ECO:0000313" key="14">
    <source>
        <dbReference type="Proteomes" id="UP000031631"/>
    </source>
</evidence>
<dbReference type="GO" id="GO:0016020">
    <property type="term" value="C:membrane"/>
    <property type="evidence" value="ECO:0007669"/>
    <property type="project" value="GOC"/>
</dbReference>
<dbReference type="PROSITE" id="PS00012">
    <property type="entry name" value="PHOSPHOPANTETHEINE"/>
    <property type="match status" value="1"/>
</dbReference>
<feature type="domain" description="Carrier" evidence="12">
    <location>
        <begin position="2"/>
        <end position="77"/>
    </location>
</feature>
<comment type="pathway">
    <text evidence="8">Glycolipid biosynthesis; KDO(2)-lipid A biosynthesis.</text>
</comment>
<dbReference type="HAMAP" id="MF_01217">
    <property type="entry name" value="Acyl_carrier"/>
    <property type="match status" value="1"/>
</dbReference>
<dbReference type="GO" id="GO:0009245">
    <property type="term" value="P:lipid A biosynthetic process"/>
    <property type="evidence" value="ECO:0007669"/>
    <property type="project" value="TreeGrafter"/>
</dbReference>
<evidence type="ECO:0000256" key="5">
    <source>
        <dbReference type="ARBA" id="ARBA00022832"/>
    </source>
</evidence>
<dbReference type="NCBIfam" id="NF002150">
    <property type="entry name" value="PRK00982.1-4"/>
    <property type="match status" value="1"/>
</dbReference>
<dbReference type="SMART" id="SM00823">
    <property type="entry name" value="PKS_PP"/>
    <property type="match status" value="1"/>
</dbReference>
<dbReference type="Pfam" id="PF00550">
    <property type="entry name" value="PP-binding"/>
    <property type="match status" value="1"/>
</dbReference>
<dbReference type="Gene3D" id="1.10.1200.10">
    <property type="entry name" value="ACP-like"/>
    <property type="match status" value="1"/>
</dbReference>
<dbReference type="UniPathway" id="UPA00360"/>
<dbReference type="GO" id="GO:0000035">
    <property type="term" value="F:acyl binding"/>
    <property type="evidence" value="ECO:0007669"/>
    <property type="project" value="TreeGrafter"/>
</dbReference>
<keyword evidence="14" id="KW-1185">Reference proteome</keyword>
<evidence type="ECO:0000256" key="8">
    <source>
        <dbReference type="ARBA" id="ARBA00024328"/>
    </source>
</evidence>
<dbReference type="InterPro" id="IPR009081">
    <property type="entry name" value="PP-bd_ACP"/>
</dbReference>
<sequence length="77" mass="8402">MSSIEERVKKIVAEQLGVGEDEVTPNASFIDDLGADSLDAVELVMALEEEFECEIPDEEAENITTLQQAVDYINANG</sequence>
<dbReference type="PANTHER" id="PTHR20863">
    <property type="entry name" value="ACYL CARRIER PROTEIN"/>
    <property type="match status" value="1"/>
</dbReference>
<dbReference type="InterPro" id="IPR003231">
    <property type="entry name" value="ACP"/>
</dbReference>
<dbReference type="InterPro" id="IPR020806">
    <property type="entry name" value="PKS_PP-bd"/>
</dbReference>
<proteinExistence type="inferred from homology"/>
<name>A0A7U6GIR0_9GAMM</name>
<evidence type="ECO:0000256" key="10">
    <source>
        <dbReference type="NCBIfam" id="TIGR00517"/>
    </source>
</evidence>
<evidence type="ECO:0000256" key="4">
    <source>
        <dbReference type="ARBA" id="ARBA00022553"/>
    </source>
</evidence>
<evidence type="ECO:0000256" key="6">
    <source>
        <dbReference type="ARBA" id="ARBA00023098"/>
    </source>
</evidence>
<comment type="subcellular location">
    <subcellularLocation>
        <location evidence="9">Cytoplasm</location>
    </subcellularLocation>
</comment>
<reference evidence="13 14" key="1">
    <citation type="journal article" date="2014" name="PLoS ONE">
        <title>Physiological and genomic features of a novel sulfur-oxidizing gammaproteobacterium belonging to a previously uncultivated symbiotic lineage isolated from a hydrothermal vent.</title>
        <authorList>
            <person name="Nunoura T."/>
            <person name="Takaki Y."/>
            <person name="Kazama H."/>
            <person name="Kakuta J."/>
            <person name="Shimamura S."/>
            <person name="Makita H."/>
            <person name="Hirai M."/>
            <person name="Miyazaki M."/>
            <person name="Takai K."/>
        </authorList>
    </citation>
    <scope>NUCLEOTIDE SEQUENCE [LARGE SCALE GENOMIC DNA]</scope>
    <source>
        <strain evidence="13 14">Hiromi1</strain>
    </source>
</reference>
<dbReference type="InterPro" id="IPR036736">
    <property type="entry name" value="ACP-like_sf"/>
</dbReference>
<dbReference type="PANTHER" id="PTHR20863:SF76">
    <property type="entry name" value="CARRIER DOMAIN-CONTAINING PROTEIN"/>
    <property type="match status" value="1"/>
</dbReference>